<dbReference type="InterPro" id="IPR011738">
    <property type="entry name" value="Phage_CHP"/>
</dbReference>
<accession>A0ABX8ZVR1</accession>
<proteinExistence type="predicted"/>
<protein>
    <submittedName>
        <fullName evidence="1">Phage head-tail connector protein</fullName>
    </submittedName>
</protein>
<gene>
    <name evidence="1" type="ORF">K3162_09245</name>
</gene>
<evidence type="ECO:0000313" key="1">
    <source>
        <dbReference type="EMBL" id="QZD91738.1"/>
    </source>
</evidence>
<name>A0ABX8ZVR1_9SPHN</name>
<dbReference type="Gene3D" id="1.10.3230.30">
    <property type="entry name" value="Phage gp6-like head-tail connector protein"/>
    <property type="match status" value="1"/>
</dbReference>
<reference evidence="1 2" key="1">
    <citation type="submission" date="2021-08" db="EMBL/GenBank/DDBJ databases">
        <title>Comparative Genomics Analysis of the Genus Qipengyuania Reveals Extensive Genetic Diversity and Metabolic Versatility, Including the Description of Fifteen Novel Species.</title>
        <authorList>
            <person name="Liu Y."/>
        </authorList>
    </citation>
    <scope>NUCLEOTIDE SEQUENCE [LARGE SCALE GENOMIC DNA]</scope>
    <source>
        <strain evidence="1 2">1NDW3</strain>
    </source>
</reference>
<dbReference type="CDD" id="cd08054">
    <property type="entry name" value="gp6"/>
    <property type="match status" value="1"/>
</dbReference>
<organism evidence="1 2">
    <name type="scientific">Qipengyuania xiapuensis</name>
    <dbReference type="NCBI Taxonomy" id="2867236"/>
    <lineage>
        <taxon>Bacteria</taxon>
        <taxon>Pseudomonadati</taxon>
        <taxon>Pseudomonadota</taxon>
        <taxon>Alphaproteobacteria</taxon>
        <taxon>Sphingomonadales</taxon>
        <taxon>Erythrobacteraceae</taxon>
        <taxon>Qipengyuania</taxon>
    </lineage>
</organism>
<dbReference type="EMBL" id="CP081296">
    <property type="protein sequence ID" value="QZD91738.1"/>
    <property type="molecule type" value="Genomic_DNA"/>
</dbReference>
<sequence>MKNIAAPASLSGAPLAELKSWLSITTNGEDDLLTTLVASALALCERFTGVVLLKSEVRETVLPSLLPQPLKAGPFISLTGAEAFEGLQRRELSSGEYRIDLGSDGMASFSLPELIGEPQIEVTYLAGLASEWQEIDEGLRQGVIRHAAHLYREREAAGAAPLPASIAALWRPWRRLRL</sequence>
<evidence type="ECO:0000313" key="2">
    <source>
        <dbReference type="Proteomes" id="UP000824300"/>
    </source>
</evidence>
<dbReference type="Proteomes" id="UP000824300">
    <property type="component" value="Chromosome"/>
</dbReference>
<keyword evidence="2" id="KW-1185">Reference proteome</keyword>
<dbReference type="RefSeq" id="WP_221427443.1">
    <property type="nucleotide sequence ID" value="NZ_CP081296.1"/>
</dbReference>
<dbReference type="NCBIfam" id="TIGR02215">
    <property type="entry name" value="phage_chp_gp8"/>
    <property type="match status" value="1"/>
</dbReference>